<dbReference type="InterPro" id="IPR042175">
    <property type="entry name" value="Cell/Rod_MreC_2"/>
</dbReference>
<dbReference type="Proteomes" id="UP000191418">
    <property type="component" value="Unassembled WGS sequence"/>
</dbReference>
<dbReference type="AlphaFoldDB" id="A0A1V4T447"/>
<comment type="function">
    <text evidence="5">Involved in formation and maintenance of cell shape.</text>
</comment>
<evidence type="ECO:0000256" key="2">
    <source>
        <dbReference type="ARBA" id="ARBA00013855"/>
    </source>
</evidence>
<evidence type="ECO:0000313" key="9">
    <source>
        <dbReference type="EMBL" id="OPX54959.1"/>
    </source>
</evidence>
<dbReference type="PANTHER" id="PTHR34138:SF1">
    <property type="entry name" value="CELL SHAPE-DETERMINING PROTEIN MREC"/>
    <property type="match status" value="1"/>
</dbReference>
<gene>
    <name evidence="9" type="ORF">BTE48_11495</name>
</gene>
<comment type="similarity">
    <text evidence="1 5">Belongs to the MreC family.</text>
</comment>
<dbReference type="PANTHER" id="PTHR34138">
    <property type="entry name" value="CELL SHAPE-DETERMINING PROTEIN MREC"/>
    <property type="match status" value="1"/>
</dbReference>
<evidence type="ECO:0000256" key="3">
    <source>
        <dbReference type="ARBA" id="ARBA00022960"/>
    </source>
</evidence>
<keyword evidence="7" id="KW-1133">Transmembrane helix</keyword>
<dbReference type="FunFam" id="2.40.10.350:FF:000002">
    <property type="entry name" value="Cell shape-determining protein MreC"/>
    <property type="match status" value="1"/>
</dbReference>
<feature type="transmembrane region" description="Helical" evidence="7">
    <location>
        <begin position="25"/>
        <end position="44"/>
    </location>
</feature>
<protein>
    <recommendedName>
        <fullName evidence="2 5">Cell shape-determining protein MreC</fullName>
    </recommendedName>
    <alternativeName>
        <fullName evidence="4 5">Cell shape protein MreC</fullName>
    </alternativeName>
</protein>
<accession>A0A1V4T447</accession>
<dbReference type="InterPro" id="IPR042177">
    <property type="entry name" value="Cell/Rod_1"/>
</dbReference>
<dbReference type="GO" id="GO:0005886">
    <property type="term" value="C:plasma membrane"/>
    <property type="evidence" value="ECO:0007669"/>
    <property type="project" value="TreeGrafter"/>
</dbReference>
<feature type="domain" description="Rod shape-determining protein MreC beta-barrel core" evidence="8">
    <location>
        <begin position="137"/>
        <end position="283"/>
    </location>
</feature>
<name>A0A1V4T447_9GAMM</name>
<dbReference type="NCBIfam" id="TIGR00219">
    <property type="entry name" value="mreC"/>
    <property type="match status" value="1"/>
</dbReference>
<feature type="region of interest" description="Disordered" evidence="6">
    <location>
        <begin position="301"/>
        <end position="320"/>
    </location>
</feature>
<evidence type="ECO:0000259" key="8">
    <source>
        <dbReference type="Pfam" id="PF04085"/>
    </source>
</evidence>
<dbReference type="EMBL" id="MTSM01000015">
    <property type="protein sequence ID" value="OPX54959.1"/>
    <property type="molecule type" value="Genomic_DNA"/>
</dbReference>
<dbReference type="Gene3D" id="2.40.10.340">
    <property type="entry name" value="Rod shape-determining protein MreC, domain 1"/>
    <property type="match status" value="1"/>
</dbReference>
<keyword evidence="3 5" id="KW-0133">Cell shape</keyword>
<evidence type="ECO:0000256" key="1">
    <source>
        <dbReference type="ARBA" id="ARBA00009369"/>
    </source>
</evidence>
<dbReference type="RefSeq" id="WP_407668506.1">
    <property type="nucleotide sequence ID" value="NZ_FUXG01000001.1"/>
</dbReference>
<evidence type="ECO:0000256" key="4">
    <source>
        <dbReference type="ARBA" id="ARBA00032089"/>
    </source>
</evidence>
<evidence type="ECO:0000256" key="6">
    <source>
        <dbReference type="SAM" id="MobiDB-lite"/>
    </source>
</evidence>
<dbReference type="InterPro" id="IPR007221">
    <property type="entry name" value="MreC"/>
</dbReference>
<dbReference type="Pfam" id="PF04085">
    <property type="entry name" value="MreC"/>
    <property type="match status" value="1"/>
</dbReference>
<dbReference type="STRING" id="64969.SAMN02745127_00237"/>
<evidence type="ECO:0000313" key="10">
    <source>
        <dbReference type="Proteomes" id="UP000191418"/>
    </source>
</evidence>
<organism evidence="9 10">
    <name type="scientific">Oceanospirillum multiglobuliferum</name>
    <dbReference type="NCBI Taxonomy" id="64969"/>
    <lineage>
        <taxon>Bacteria</taxon>
        <taxon>Pseudomonadati</taxon>
        <taxon>Pseudomonadota</taxon>
        <taxon>Gammaproteobacteria</taxon>
        <taxon>Oceanospirillales</taxon>
        <taxon>Oceanospirillaceae</taxon>
        <taxon>Oceanospirillum</taxon>
    </lineage>
</organism>
<dbReference type="GO" id="GO:0008360">
    <property type="term" value="P:regulation of cell shape"/>
    <property type="evidence" value="ECO:0007669"/>
    <property type="project" value="UniProtKB-KW"/>
</dbReference>
<reference evidence="9 10" key="1">
    <citation type="submission" date="2017-01" db="EMBL/GenBank/DDBJ databases">
        <title>Genome Sequencing of a Marine Spirillum, Oceanospirillum multiglobuliferum ATCC 33336, from Japan.</title>
        <authorList>
            <person name="Carney J.G."/>
            <person name="Trachtenberg A.M."/>
            <person name="Rheaume B.A."/>
            <person name="Linnane J.D."/>
            <person name="Pitts N.L."/>
            <person name="Mykles D.L."/>
            <person name="Maclea K.S."/>
        </authorList>
    </citation>
    <scope>NUCLEOTIDE SEQUENCE [LARGE SCALE GENOMIC DNA]</scope>
    <source>
        <strain evidence="9 10">ATCC 33336</strain>
    </source>
</reference>
<dbReference type="Gene3D" id="2.40.10.350">
    <property type="entry name" value="Rod shape-determining protein MreC, domain 2"/>
    <property type="match status" value="1"/>
</dbReference>
<evidence type="ECO:0000256" key="7">
    <source>
        <dbReference type="SAM" id="Phobius"/>
    </source>
</evidence>
<proteinExistence type="inferred from homology"/>
<keyword evidence="7" id="KW-0472">Membrane</keyword>
<evidence type="ECO:0000256" key="5">
    <source>
        <dbReference type="PIRNR" id="PIRNR038471"/>
    </source>
</evidence>
<keyword evidence="10" id="KW-1185">Reference proteome</keyword>
<sequence length="320" mass="35307">MRTWPVNDRLKETTINPLFVKGPSVGLRLLVCILLALLLIWSDFRYQHMDQVRSFLTVAVTPLQWAVDLPTRLWSWGATTFADRNDLLEENAILKEQTLQLSSKNQRMAYLIAENLRLRELLNGQKPSNDNFLLGEVIGLDADAFTHLLLLNRGRNDGVYEGQAVVDSLGLMGQVISVSAFTSRVLLIADTAHAVPVLVNRNGFRAVAIGSGDLDLLQLTHVPDTADVKEGDLLVTSGLGGRFPKGYPVAEVNQVKHEPGKPFARVTAKPLAQLNRSRYVLMLNPKSLADIQLESLPIDSGTAPELADEKQDNLKSGVQQ</sequence>
<dbReference type="PIRSF" id="PIRSF038471">
    <property type="entry name" value="MreC"/>
    <property type="match status" value="1"/>
</dbReference>
<comment type="caution">
    <text evidence="9">The sequence shown here is derived from an EMBL/GenBank/DDBJ whole genome shotgun (WGS) entry which is preliminary data.</text>
</comment>
<keyword evidence="7" id="KW-0812">Transmembrane</keyword>
<dbReference type="InterPro" id="IPR055342">
    <property type="entry name" value="MreC_beta-barrel_core"/>
</dbReference>